<comment type="similarity">
    <text evidence="1">Belongs to the class-A beta-lactamase family.</text>
</comment>
<dbReference type="Pfam" id="PF00144">
    <property type="entry name" value="Beta-lactamase"/>
    <property type="match status" value="1"/>
</dbReference>
<name>A0A6A6UNX0_9PEZI</name>
<dbReference type="Gene3D" id="3.40.710.10">
    <property type="entry name" value="DD-peptidase/beta-lactamase superfamily"/>
    <property type="match status" value="1"/>
</dbReference>
<dbReference type="SUPFAM" id="SSF56601">
    <property type="entry name" value="beta-lactamase/transpeptidase-like"/>
    <property type="match status" value="1"/>
</dbReference>
<protein>
    <submittedName>
        <fullName evidence="5">Beta-lactamase class C and other penicillin binding protein</fullName>
    </submittedName>
</protein>
<dbReference type="Proteomes" id="UP000799302">
    <property type="component" value="Unassembled WGS sequence"/>
</dbReference>
<organism evidence="5 6">
    <name type="scientific">Microthyrium microscopicum</name>
    <dbReference type="NCBI Taxonomy" id="703497"/>
    <lineage>
        <taxon>Eukaryota</taxon>
        <taxon>Fungi</taxon>
        <taxon>Dikarya</taxon>
        <taxon>Ascomycota</taxon>
        <taxon>Pezizomycotina</taxon>
        <taxon>Dothideomycetes</taxon>
        <taxon>Dothideomycetes incertae sedis</taxon>
        <taxon>Microthyriales</taxon>
        <taxon>Microthyriaceae</taxon>
        <taxon>Microthyrium</taxon>
    </lineage>
</organism>
<accession>A0A6A6UNX0</accession>
<dbReference type="EMBL" id="MU004231">
    <property type="protein sequence ID" value="KAF2672594.1"/>
    <property type="molecule type" value="Genomic_DNA"/>
</dbReference>
<gene>
    <name evidence="5" type="ORF">BT63DRAFT_445351</name>
</gene>
<feature type="domain" description="Beta-lactamase-related" evidence="4">
    <location>
        <begin position="47"/>
        <end position="360"/>
    </location>
</feature>
<dbReference type="InterPro" id="IPR001466">
    <property type="entry name" value="Beta-lactam-related"/>
</dbReference>
<proteinExistence type="inferred from homology"/>
<keyword evidence="6" id="KW-1185">Reference proteome</keyword>
<reference evidence="5" key="1">
    <citation type="journal article" date="2020" name="Stud. Mycol.">
        <title>101 Dothideomycetes genomes: a test case for predicting lifestyles and emergence of pathogens.</title>
        <authorList>
            <person name="Haridas S."/>
            <person name="Albert R."/>
            <person name="Binder M."/>
            <person name="Bloem J."/>
            <person name="Labutti K."/>
            <person name="Salamov A."/>
            <person name="Andreopoulos B."/>
            <person name="Baker S."/>
            <person name="Barry K."/>
            <person name="Bills G."/>
            <person name="Bluhm B."/>
            <person name="Cannon C."/>
            <person name="Castanera R."/>
            <person name="Culley D."/>
            <person name="Daum C."/>
            <person name="Ezra D."/>
            <person name="Gonzalez J."/>
            <person name="Henrissat B."/>
            <person name="Kuo A."/>
            <person name="Liang C."/>
            <person name="Lipzen A."/>
            <person name="Lutzoni F."/>
            <person name="Magnuson J."/>
            <person name="Mondo S."/>
            <person name="Nolan M."/>
            <person name="Ohm R."/>
            <person name="Pangilinan J."/>
            <person name="Park H.-J."/>
            <person name="Ramirez L."/>
            <person name="Alfaro M."/>
            <person name="Sun H."/>
            <person name="Tritt A."/>
            <person name="Yoshinaga Y."/>
            <person name="Zwiers L.-H."/>
            <person name="Turgeon B."/>
            <person name="Goodwin S."/>
            <person name="Spatafora J."/>
            <person name="Crous P."/>
            <person name="Grigoriev I."/>
        </authorList>
    </citation>
    <scope>NUCLEOTIDE SEQUENCE</scope>
    <source>
        <strain evidence="5">CBS 115976</strain>
    </source>
</reference>
<dbReference type="GO" id="GO:0016787">
    <property type="term" value="F:hydrolase activity"/>
    <property type="evidence" value="ECO:0007669"/>
    <property type="project" value="UniProtKB-KW"/>
</dbReference>
<sequence length="389" mass="43074">MASFDETLRAATDSRKPVAYGIVCRGVDRRRNVFYQKQSGHRTSNPTSEAVAGSHFFKIASATKLITAIALLQCVDRGLIDLDEPISRVVPELGKLPIISYKDNNPATNEFVFEKPTTPVTLRHLLTHTNGNPYDAGSPILMAWRKSRNEKSTSWSTSVSEAYQLPLIFNPGDGWTPGGGLEWGGVALSRLNGDISCEEYMIENIFKPIGSANRTTRGGLEPTTVPSGENVKSEMGGSGLVMSPDQYIAVLADIVSEDPRLLSEESVEALFRPQFWPGSNPLQALCSPEGRRSYEVWSGVQESDNVNHTLGGLFIPGRQAKFNGQPESMLMWHGAMNCSWFASRKSGVAAVIFCQVAPPIDAKFMELFNEFKKDFWTEWISHRFWNAVF</sequence>
<evidence type="ECO:0000259" key="4">
    <source>
        <dbReference type="Pfam" id="PF00144"/>
    </source>
</evidence>
<keyword evidence="2" id="KW-0378">Hydrolase</keyword>
<evidence type="ECO:0000313" key="5">
    <source>
        <dbReference type="EMBL" id="KAF2672594.1"/>
    </source>
</evidence>
<evidence type="ECO:0000256" key="2">
    <source>
        <dbReference type="ARBA" id="ARBA00022801"/>
    </source>
</evidence>
<dbReference type="AlphaFoldDB" id="A0A6A6UNX0"/>
<evidence type="ECO:0000256" key="1">
    <source>
        <dbReference type="ARBA" id="ARBA00009009"/>
    </source>
</evidence>
<evidence type="ECO:0000313" key="6">
    <source>
        <dbReference type="Proteomes" id="UP000799302"/>
    </source>
</evidence>
<dbReference type="InterPro" id="IPR050789">
    <property type="entry name" value="Diverse_Enzym_Activities"/>
</dbReference>
<dbReference type="InterPro" id="IPR012338">
    <property type="entry name" value="Beta-lactam/transpept-like"/>
</dbReference>
<dbReference type="OrthoDB" id="428260at2759"/>
<dbReference type="PANTHER" id="PTHR43283">
    <property type="entry name" value="BETA-LACTAMASE-RELATED"/>
    <property type="match status" value="1"/>
</dbReference>
<feature type="region of interest" description="Disordered" evidence="3">
    <location>
        <begin position="216"/>
        <end position="236"/>
    </location>
</feature>
<evidence type="ECO:0000256" key="3">
    <source>
        <dbReference type="SAM" id="MobiDB-lite"/>
    </source>
</evidence>
<dbReference type="PANTHER" id="PTHR43283:SF17">
    <property type="entry name" value="(LOVD), PUTATIVE (AFU_ORTHOLOGUE AFUA_5G00920)-RELATED"/>
    <property type="match status" value="1"/>
</dbReference>